<evidence type="ECO:0000256" key="4">
    <source>
        <dbReference type="ARBA" id="ARBA00012902"/>
    </source>
</evidence>
<keyword evidence="6" id="KW-0677">Repeat</keyword>
<dbReference type="CDD" id="cd15605">
    <property type="entry name" value="PHD1_Lid_like"/>
    <property type="match status" value="1"/>
</dbReference>
<comment type="similarity">
    <text evidence="3">Belongs to the JARID1 histone demethylase family.</text>
</comment>
<dbReference type="PROSITE" id="PS01359">
    <property type="entry name" value="ZF_PHD_1"/>
    <property type="match status" value="2"/>
</dbReference>
<dbReference type="InterPro" id="IPR011011">
    <property type="entry name" value="Znf_FYVE_PHD"/>
</dbReference>
<dbReference type="InterPro" id="IPR054722">
    <property type="entry name" value="PolX-like_BBD"/>
</dbReference>
<dbReference type="GO" id="GO:0003677">
    <property type="term" value="F:DNA binding"/>
    <property type="evidence" value="ECO:0007669"/>
    <property type="project" value="InterPro"/>
</dbReference>
<keyword evidence="8" id="KW-0862">Zinc</keyword>
<dbReference type="Pfam" id="PF01388">
    <property type="entry name" value="ARID"/>
    <property type="match status" value="1"/>
</dbReference>
<dbReference type="InterPro" id="IPR001606">
    <property type="entry name" value="ARID_dom"/>
</dbReference>
<name>A0A7R9IBY8_9NEOP</name>
<evidence type="ECO:0000256" key="15">
    <source>
        <dbReference type="PROSITE-ProRule" id="PRU00146"/>
    </source>
</evidence>
<dbReference type="SUPFAM" id="SSF51197">
    <property type="entry name" value="Clavaminate synthase-like"/>
    <property type="match status" value="1"/>
</dbReference>
<evidence type="ECO:0000256" key="6">
    <source>
        <dbReference type="ARBA" id="ARBA00022737"/>
    </source>
</evidence>
<dbReference type="Pfam" id="PF21323">
    <property type="entry name" value="KDM5_C-hel"/>
    <property type="match status" value="1"/>
</dbReference>
<evidence type="ECO:0000259" key="20">
    <source>
        <dbReference type="PROSITE" id="PS51184"/>
    </source>
</evidence>
<dbReference type="InterPro" id="IPR048615">
    <property type="entry name" value="KDM5_C-hel"/>
</dbReference>
<dbReference type="PANTHER" id="PTHR10694:SF33">
    <property type="entry name" value="LYSINE-SPECIFIC DEMETHYLASE 5"/>
    <property type="match status" value="1"/>
</dbReference>
<feature type="compositionally biased region" description="Low complexity" evidence="16">
    <location>
        <begin position="1669"/>
        <end position="1680"/>
    </location>
</feature>
<keyword evidence="10" id="KW-0223">Dioxygenase</keyword>
<feature type="region of interest" description="Disordered" evidence="16">
    <location>
        <begin position="1447"/>
        <end position="1483"/>
    </location>
</feature>
<evidence type="ECO:0000256" key="7">
    <source>
        <dbReference type="ARBA" id="ARBA00022771"/>
    </source>
</evidence>
<dbReference type="Pfam" id="PF02373">
    <property type="entry name" value="JmjC"/>
    <property type="match status" value="1"/>
</dbReference>
<evidence type="ECO:0000256" key="2">
    <source>
        <dbReference type="ARBA" id="ARBA00004123"/>
    </source>
</evidence>
<dbReference type="GO" id="GO:0008270">
    <property type="term" value="F:zinc ion binding"/>
    <property type="evidence" value="ECO:0007669"/>
    <property type="project" value="UniProtKB-KW"/>
</dbReference>
<dbReference type="GO" id="GO:0005634">
    <property type="term" value="C:nucleus"/>
    <property type="evidence" value="ECO:0007669"/>
    <property type="project" value="UniProtKB-SubCell"/>
</dbReference>
<feature type="region of interest" description="Disordered" evidence="16">
    <location>
        <begin position="1636"/>
        <end position="1681"/>
    </location>
</feature>
<dbReference type="EMBL" id="OE000942">
    <property type="protein sequence ID" value="CAD7455520.1"/>
    <property type="molecule type" value="Genomic_DNA"/>
</dbReference>
<dbReference type="CDD" id="cd15610">
    <property type="entry name" value="PHD3_KDM5A_like"/>
    <property type="match status" value="1"/>
</dbReference>
<evidence type="ECO:0000256" key="12">
    <source>
        <dbReference type="ARBA" id="ARBA00023004"/>
    </source>
</evidence>
<comment type="cofactor">
    <cofactor evidence="1">
        <name>Fe(2+)</name>
        <dbReference type="ChEBI" id="CHEBI:29033"/>
    </cofactor>
</comment>
<sequence length="1968" mass="223975">MVAIIPWLIIGWLYLISYTIVEPSKCRERFKKQGTHPHIMKMYVERKTECAGEVERVDVNRLCRSKSEGRRRERAGSWQPPFTVDVDNFKFTPRIQHLNELEAKTRIKLNFLDQIAKFWELQGSTLKIPMVERRALDLYSLHKIILEEGGLEVTTKERKWSKVASRMGYPQGKSIGTLLKSHYERILYPFDIFQQEKNLSQITLEHGIKDVEQDKQYKPHRILSRQAILPPCGKYNRRSKRFAQGEIKDFTMETEQGNVLQGENKELRRLQCFGAGPKMSGFPTIKLQKPTRKKKPKRRTRKSSLVTDPLAKYICNICSRGDVEESMLLCDGCDDSYHTFCLMPPLSEIPKGDWRCPKCVAQEVSKPMEAFGFEQAQREYTLQQFGEMADQFKSEYFNMPVNMVPENLVEKEFWRIVSSIDEDVTVEYGADLHTVEHGSGFPTKSKQYKHPIDQRSALCAQLTRRDDVWCVDSVATKHMCCNISSFSELKPTISQKVSLADDSTTDIKNSQAGLETHPSLLWPGAGEKCGTGWVKITGQLDIRKCQGGIRTYKEWYSLQEYAHANWNLNNLPVQDGSVLKYINADISGMKIPWMYVGMCFATFCWHNEDHWSYSINYMHWLLSQIKQEKEAGEPKTWYGVPGNKADNFESAMKMAAPELFQLQPDLLHQLVTIMNPNILMNAACLGNKKRAGEEGELKIGRECIAQYALLRRFCVFSHDELVCKMAVDPQSLDMALAAATYNDMIKMVVAEKHIRNSLQEWGAFEAEREVFELIPEDERQCKVCKTTCFLSAVTCICDSEHLVCLQHYANLCDCPPEKHTLRYRYTLEELPQLMEKLKIRAESFKRWFEAVSSCLEGHPKQKMDLAELKILLFEAENDKFPESELFEKLRQTVQKAEKCEIVAKQLATRKLRNRTRQSMVIKYDLTYVELQQFYEELDNLPCHIEETKDVKSLLDKMLLQMEWLEEVDKLRKDGENVTLETFQKYLNVGMNLPSHPVIDKYLNEIQHISDEAKRWEKKAKYCLQSKSTLALSTVEDILKEADLIPAYLPNYSSLLETVKRAQNWSYESVLLYTGDFIPYIDVLENIVNRGHNISIQFDALPFCESQLNDAKKWREKTSRIFLHKNSHYSLMEVLSPRVEMGVASFRQKKSRLNDPNIPNSNTHVINGVKLEGKVDPFLVVAAFKICQRGPIFLQAKGLYKIRDGFLIASEMKWENCVGMCSGSAPTMSVGRSSLQALVKGNAPNAIWAHCMIHKESLASKNGPKSLQEAEHKEMVQICNLRNENLKKQSKNPIQKKFCICLSGISDDMLECELCKDLFHASCVPLPPKITPKKCKRLHPQQTSAVSSDVKFLCPCCFRSRRPRIETVISLLVSLQKLPVRLPEGDALECLTERAMSWQDRARQILSSEEVASALLKLSVLTQQMTEAAARKKTERIINNELKKAANKPELHRMRQAISSQSSVVSDDSLSSQPNSPLCETKSADEDNKINCDIKPVVQIDEPYDEETDNSNMATLRCEQDDSEGCLSSISPSEHTYSTVSKQIIEGHKKHSRKTPLIPRQMGLSPLILSEPVQSRLEKLMLEGDLLEVNLDETYHIWKILQNTKFGESRVSGTRHVHMHTVVGADHHNPSCGQKVVGSHKRLGGRHGARGHRVGDPCLKTEEKTNIDGNENNMNENSTSNQLSYDSGNVEIKDENNSIKGYSDDDFYVHHNFDDGTLAGGNNSTWVGVGSTDIDVCIRANGGVDVDASGGVFAGGGIYPGSDSVTSANTKTGISRCNNLTDAGAEADIEDDDDDDDDDDYDEYCAATTCLKPSGREVNWVQCDKCEKWFHLRCIGLNKKDVNEDEDYICKHCLVPTKAKRVLAQLTSFPIVTYGKGIEYRGDKLMVSTTKQGIGIEKIPFSSGRMLKRVKHKTGGSMARDIRYHSHLRLRRAVMLPSGLLHKDMPINDLTANEIKGEFELLYNIVYKQ</sequence>
<dbReference type="PROSITE" id="PS51011">
    <property type="entry name" value="ARID"/>
    <property type="match status" value="1"/>
</dbReference>
<evidence type="ECO:0000256" key="8">
    <source>
        <dbReference type="ARBA" id="ARBA00022833"/>
    </source>
</evidence>
<dbReference type="InterPro" id="IPR036431">
    <property type="entry name" value="ARID_dom_sf"/>
</dbReference>
<dbReference type="GO" id="GO:0006355">
    <property type="term" value="P:regulation of DNA-templated transcription"/>
    <property type="evidence" value="ECO:0007669"/>
    <property type="project" value="TreeGrafter"/>
</dbReference>
<evidence type="ECO:0000256" key="3">
    <source>
        <dbReference type="ARBA" id="ARBA00006801"/>
    </source>
</evidence>
<organism evidence="21">
    <name type="scientific">Timema tahoe</name>
    <dbReference type="NCBI Taxonomy" id="61484"/>
    <lineage>
        <taxon>Eukaryota</taxon>
        <taxon>Metazoa</taxon>
        <taxon>Ecdysozoa</taxon>
        <taxon>Arthropoda</taxon>
        <taxon>Hexapoda</taxon>
        <taxon>Insecta</taxon>
        <taxon>Pterygota</taxon>
        <taxon>Neoptera</taxon>
        <taxon>Polyneoptera</taxon>
        <taxon>Phasmatodea</taxon>
        <taxon>Timematodea</taxon>
        <taxon>Timematoidea</taxon>
        <taxon>Timematidae</taxon>
        <taxon>Timema</taxon>
    </lineage>
</organism>
<evidence type="ECO:0000259" key="19">
    <source>
        <dbReference type="PROSITE" id="PS51011"/>
    </source>
</evidence>
<dbReference type="InterPro" id="IPR003347">
    <property type="entry name" value="JmjC_dom"/>
</dbReference>
<dbReference type="SUPFAM" id="SSF57903">
    <property type="entry name" value="FYVE/PHD zinc finger"/>
    <property type="match status" value="3"/>
</dbReference>
<evidence type="ECO:0000256" key="5">
    <source>
        <dbReference type="ARBA" id="ARBA00022723"/>
    </source>
</evidence>
<feature type="domain" description="ARID" evidence="19">
    <location>
        <begin position="105"/>
        <end position="195"/>
    </location>
</feature>
<dbReference type="SMART" id="SM00249">
    <property type="entry name" value="PHD"/>
    <property type="match status" value="3"/>
</dbReference>
<dbReference type="GO" id="GO:0034647">
    <property type="term" value="F:histone H3K4me/H3K4me2/H3K4me3 demethylase activity"/>
    <property type="evidence" value="ECO:0007669"/>
    <property type="project" value="UniProtKB-EC"/>
</dbReference>
<evidence type="ECO:0000256" key="1">
    <source>
        <dbReference type="ARBA" id="ARBA00001954"/>
    </source>
</evidence>
<dbReference type="InterPro" id="IPR019787">
    <property type="entry name" value="Znf_PHD-finger"/>
</dbReference>
<dbReference type="InterPro" id="IPR004198">
    <property type="entry name" value="Znf_C5HC2"/>
</dbReference>
<evidence type="ECO:0000259" key="18">
    <source>
        <dbReference type="PROSITE" id="PS50016"/>
    </source>
</evidence>
<dbReference type="SMART" id="SM00501">
    <property type="entry name" value="BRIGHT"/>
    <property type="match status" value="1"/>
</dbReference>
<keyword evidence="9" id="KW-0156">Chromatin regulator</keyword>
<dbReference type="EC" id="1.14.11.67" evidence="4"/>
<dbReference type="Pfam" id="PF22936">
    <property type="entry name" value="Pol_BBD"/>
    <property type="match status" value="1"/>
</dbReference>
<feature type="domain" description="PHD-type" evidence="18">
    <location>
        <begin position="312"/>
        <end position="362"/>
    </location>
</feature>
<reference evidence="21" key="1">
    <citation type="submission" date="2020-11" db="EMBL/GenBank/DDBJ databases">
        <authorList>
            <person name="Tran Van P."/>
        </authorList>
    </citation>
    <scope>NUCLEOTIDE SEQUENCE</scope>
</reference>
<gene>
    <name evidence="21" type="ORF">TTEB3V08_LOCUS3587</name>
</gene>
<keyword evidence="17" id="KW-0732">Signal</keyword>
<dbReference type="Pfam" id="PF00628">
    <property type="entry name" value="PHD"/>
    <property type="match status" value="2"/>
</dbReference>
<dbReference type="Gene3D" id="1.10.150.60">
    <property type="entry name" value="ARID DNA-binding domain"/>
    <property type="match status" value="1"/>
</dbReference>
<dbReference type="Gene3D" id="2.60.120.650">
    <property type="entry name" value="Cupin"/>
    <property type="match status" value="1"/>
</dbReference>
<keyword evidence="13" id="KW-0539">Nucleus</keyword>
<evidence type="ECO:0000256" key="9">
    <source>
        <dbReference type="ARBA" id="ARBA00022853"/>
    </source>
</evidence>
<dbReference type="FunFam" id="1.10.150.60:FF:000001">
    <property type="entry name" value="Putative lysine-specific demethylase 5b"/>
    <property type="match status" value="1"/>
</dbReference>
<dbReference type="SMART" id="SM01014">
    <property type="entry name" value="ARID"/>
    <property type="match status" value="1"/>
</dbReference>
<dbReference type="Pfam" id="PF08429">
    <property type="entry name" value="PLU-1"/>
    <property type="match status" value="1"/>
</dbReference>
<dbReference type="SMART" id="SM00558">
    <property type="entry name" value="JmjC"/>
    <property type="match status" value="1"/>
</dbReference>
<keyword evidence="11" id="KW-0560">Oxidoreductase</keyword>
<dbReference type="Gene3D" id="3.30.40.10">
    <property type="entry name" value="Zinc/RING finger domain, C3HC4 (zinc finger)"/>
    <property type="match status" value="3"/>
</dbReference>
<keyword evidence="12" id="KW-0408">Iron</keyword>
<evidence type="ECO:0000256" key="13">
    <source>
        <dbReference type="ARBA" id="ARBA00023242"/>
    </source>
</evidence>
<dbReference type="Pfam" id="PF02928">
    <property type="entry name" value="zf-C5HC2"/>
    <property type="match status" value="1"/>
</dbReference>
<feature type="domain" description="JmjC" evidence="20">
    <location>
        <begin position="560"/>
        <end position="727"/>
    </location>
</feature>
<feature type="signal peptide" evidence="17">
    <location>
        <begin position="1"/>
        <end position="23"/>
    </location>
</feature>
<feature type="domain" description="PHD-type" evidence="18">
    <location>
        <begin position="1801"/>
        <end position="1855"/>
    </location>
</feature>
<comment type="subcellular location">
    <subcellularLocation>
        <location evidence="2">Nucleus</location>
    </subcellularLocation>
</comment>
<keyword evidence="5" id="KW-0479">Metal-binding</keyword>
<feature type="compositionally biased region" description="Basic residues" evidence="16">
    <location>
        <begin position="1637"/>
        <end position="1651"/>
    </location>
</feature>
<accession>A0A7R9IBY8</accession>
<keyword evidence="7 15" id="KW-0863">Zinc-finger</keyword>
<dbReference type="PANTHER" id="PTHR10694">
    <property type="entry name" value="LYSINE-SPECIFIC DEMETHYLASE"/>
    <property type="match status" value="1"/>
</dbReference>
<feature type="compositionally biased region" description="Low complexity" evidence="16">
    <location>
        <begin position="1458"/>
        <end position="1472"/>
    </location>
</feature>
<evidence type="ECO:0000256" key="14">
    <source>
        <dbReference type="ARBA" id="ARBA00048734"/>
    </source>
</evidence>
<evidence type="ECO:0000256" key="16">
    <source>
        <dbReference type="SAM" id="MobiDB-lite"/>
    </source>
</evidence>
<protein>
    <recommendedName>
        <fullName evidence="4">[histone H3]-trimethyl-L-lysine(4) demethylase</fullName>
        <ecNumber evidence="4">1.14.11.67</ecNumber>
    </recommendedName>
</protein>
<evidence type="ECO:0000256" key="11">
    <source>
        <dbReference type="ARBA" id="ARBA00023002"/>
    </source>
</evidence>
<dbReference type="SUPFAM" id="SSF46774">
    <property type="entry name" value="ARID-like"/>
    <property type="match status" value="1"/>
</dbReference>
<dbReference type="InterPro" id="IPR013637">
    <property type="entry name" value="Lys_sp_deMease-like_dom"/>
</dbReference>
<dbReference type="InterPro" id="IPR013083">
    <property type="entry name" value="Znf_RING/FYVE/PHD"/>
</dbReference>
<feature type="compositionally biased region" description="Basic and acidic residues" evidence="16">
    <location>
        <begin position="1652"/>
        <end position="1665"/>
    </location>
</feature>
<feature type="chain" id="PRO_5031511411" description="[histone H3]-trimethyl-L-lysine(4) demethylase" evidence="17">
    <location>
        <begin position="24"/>
        <end position="1968"/>
    </location>
</feature>
<evidence type="ECO:0000256" key="17">
    <source>
        <dbReference type="SAM" id="SignalP"/>
    </source>
</evidence>
<dbReference type="InterPro" id="IPR001965">
    <property type="entry name" value="Znf_PHD"/>
</dbReference>
<proteinExistence type="inferred from homology"/>
<dbReference type="GO" id="GO:0000785">
    <property type="term" value="C:chromatin"/>
    <property type="evidence" value="ECO:0007669"/>
    <property type="project" value="TreeGrafter"/>
</dbReference>
<dbReference type="PROSITE" id="PS50016">
    <property type="entry name" value="ZF_PHD_2"/>
    <property type="match status" value="2"/>
</dbReference>
<evidence type="ECO:0000313" key="21">
    <source>
        <dbReference type="EMBL" id="CAD7455520.1"/>
    </source>
</evidence>
<dbReference type="CDD" id="cd16864">
    <property type="entry name" value="ARID_JARID"/>
    <property type="match status" value="1"/>
</dbReference>
<evidence type="ECO:0000256" key="10">
    <source>
        <dbReference type="ARBA" id="ARBA00022964"/>
    </source>
</evidence>
<dbReference type="PROSITE" id="PS51184">
    <property type="entry name" value="JMJC"/>
    <property type="match status" value="1"/>
</dbReference>
<comment type="catalytic activity">
    <reaction evidence="14">
        <text>N(6),N(6),N(6)-trimethyl-L-lysyl(4)-[histone H3] + 3 2-oxoglutarate + 3 O2 = L-lysyl(4)-[histone H3] + 3 formaldehyde + 3 succinate + 3 CO2</text>
        <dbReference type="Rhea" id="RHEA:60208"/>
        <dbReference type="Rhea" id="RHEA-COMP:15537"/>
        <dbReference type="Rhea" id="RHEA-COMP:15547"/>
        <dbReference type="ChEBI" id="CHEBI:15379"/>
        <dbReference type="ChEBI" id="CHEBI:16526"/>
        <dbReference type="ChEBI" id="CHEBI:16810"/>
        <dbReference type="ChEBI" id="CHEBI:16842"/>
        <dbReference type="ChEBI" id="CHEBI:29969"/>
        <dbReference type="ChEBI" id="CHEBI:30031"/>
        <dbReference type="ChEBI" id="CHEBI:61961"/>
        <dbReference type="EC" id="1.14.11.67"/>
    </reaction>
</comment>
<dbReference type="InterPro" id="IPR019786">
    <property type="entry name" value="Zinc_finger_PHD-type_CS"/>
</dbReference>